<dbReference type="AlphaFoldDB" id="A0A1N6XUQ8"/>
<proteinExistence type="predicted"/>
<dbReference type="EMBL" id="FTMP01000016">
    <property type="protein sequence ID" value="SIR05939.1"/>
    <property type="molecule type" value="Genomic_DNA"/>
</dbReference>
<organism evidence="1 2">
    <name type="scientific">Aquipseudomonas alcaligenes</name>
    <name type="common">Pseudomonas alcaligenes</name>
    <dbReference type="NCBI Taxonomy" id="43263"/>
    <lineage>
        <taxon>Bacteria</taxon>
        <taxon>Pseudomonadati</taxon>
        <taxon>Pseudomonadota</taxon>
        <taxon>Gammaproteobacteria</taxon>
        <taxon>Pseudomonadales</taxon>
        <taxon>Pseudomonadaceae</taxon>
        <taxon>Aquipseudomonas</taxon>
    </lineage>
</organism>
<evidence type="ECO:0000313" key="1">
    <source>
        <dbReference type="EMBL" id="SIR05939.1"/>
    </source>
</evidence>
<sequence>RLPDPGFDSSISAHNLRGFSELTQCYALLRIADAWHSGQLPKALRATRAALSHQPNNSLLRTAETTLSRHTAEASD</sequence>
<gene>
    <name evidence="1" type="ORF">SAMN05878282_1169</name>
</gene>
<dbReference type="Proteomes" id="UP000185841">
    <property type="component" value="Unassembled WGS sequence"/>
</dbReference>
<protein>
    <submittedName>
        <fullName evidence="1">Uncharacterized protein</fullName>
    </submittedName>
</protein>
<reference evidence="1 2" key="1">
    <citation type="submission" date="2017-01" db="EMBL/GenBank/DDBJ databases">
        <authorList>
            <person name="Mah S.A."/>
            <person name="Swanson W.J."/>
            <person name="Moy G.W."/>
            <person name="Vacquier V.D."/>
        </authorList>
    </citation>
    <scope>NUCLEOTIDE SEQUENCE [LARGE SCALE GENOMIC DNA]</scope>
    <source>
        <strain evidence="1 2">RU36E</strain>
    </source>
</reference>
<accession>A0A1N6XUQ8</accession>
<feature type="non-terminal residue" evidence="1">
    <location>
        <position position="1"/>
    </location>
</feature>
<name>A0A1N6XUQ8_AQUAC</name>
<evidence type="ECO:0000313" key="2">
    <source>
        <dbReference type="Proteomes" id="UP000185841"/>
    </source>
</evidence>
<dbReference type="RefSeq" id="WP_217695053.1">
    <property type="nucleotide sequence ID" value="NZ_FTMP01000016.1"/>
</dbReference>